<proteinExistence type="inferred from homology"/>
<evidence type="ECO:0000256" key="12">
    <source>
        <dbReference type="ARBA" id="ARBA00023098"/>
    </source>
</evidence>
<dbReference type="GO" id="GO:0003881">
    <property type="term" value="F:CDP-diacylglycerol-inositol 3-phosphatidyltransferase activity"/>
    <property type="evidence" value="ECO:0007669"/>
    <property type="project" value="UniProtKB-UniRule"/>
</dbReference>
<feature type="transmembrane region" description="Helical" evidence="18">
    <location>
        <begin position="169"/>
        <end position="187"/>
    </location>
</feature>
<keyword evidence="6 16" id="KW-0444">Lipid biosynthesis</keyword>
<evidence type="ECO:0000256" key="6">
    <source>
        <dbReference type="ARBA" id="ARBA00022516"/>
    </source>
</evidence>
<protein>
    <recommendedName>
        <fullName evidence="5 16">CDP-diacylglycerol--inositol 3-phosphatidyltransferase</fullName>
        <ecNumber evidence="5 16">2.7.8.11</ecNumber>
    </recommendedName>
</protein>
<dbReference type="InterPro" id="IPR014387">
    <property type="entry name" value="CDP_diag_ino_3_P_euk"/>
</dbReference>
<keyword evidence="7 16" id="KW-0808">Transferase</keyword>
<dbReference type="GO" id="GO:0006661">
    <property type="term" value="P:phosphatidylinositol biosynthetic process"/>
    <property type="evidence" value="ECO:0007669"/>
    <property type="project" value="TreeGrafter"/>
</dbReference>
<dbReference type="OMA" id="AQTYSEN"/>
<keyword evidence="8 18" id="KW-0812">Transmembrane</keyword>
<dbReference type="PANTHER" id="PTHR15362:SF4">
    <property type="entry name" value="CDP-DIACYLGLYCEROL--INOSITOL 3-PHOSPHATIDYLTRANSFERASE"/>
    <property type="match status" value="1"/>
</dbReference>
<evidence type="ECO:0000256" key="17">
    <source>
        <dbReference type="RuleBase" id="RU003750"/>
    </source>
</evidence>
<evidence type="ECO:0000256" key="7">
    <source>
        <dbReference type="ARBA" id="ARBA00022679"/>
    </source>
</evidence>
<dbReference type="Gene3D" id="1.20.120.1760">
    <property type="match status" value="1"/>
</dbReference>
<dbReference type="GeneID" id="39871634"/>
<dbReference type="EC" id="2.7.8.11" evidence="5 16"/>
<evidence type="ECO:0000256" key="1">
    <source>
        <dbReference type="ARBA" id="ARBA00001936"/>
    </source>
</evidence>
<evidence type="ECO:0000256" key="10">
    <source>
        <dbReference type="ARBA" id="ARBA00022842"/>
    </source>
</evidence>
<comment type="subcellular location">
    <subcellularLocation>
        <location evidence="3">Membrane</location>
        <topology evidence="3">Multi-pass membrane protein</topology>
    </subcellularLocation>
</comment>
<dbReference type="InterPro" id="IPR043130">
    <property type="entry name" value="CDP-OH_PTrfase_TM_dom"/>
</dbReference>
<evidence type="ECO:0000256" key="2">
    <source>
        <dbReference type="ARBA" id="ARBA00001946"/>
    </source>
</evidence>
<evidence type="ECO:0000256" key="8">
    <source>
        <dbReference type="ARBA" id="ARBA00022692"/>
    </source>
</evidence>
<dbReference type="Pfam" id="PF01066">
    <property type="entry name" value="CDP-OH_P_transf"/>
    <property type="match status" value="1"/>
</dbReference>
<dbReference type="Proteomes" id="UP000219813">
    <property type="component" value="Chromosome 14"/>
</dbReference>
<dbReference type="GO" id="GO:0005794">
    <property type="term" value="C:Golgi apparatus"/>
    <property type="evidence" value="ECO:0007669"/>
    <property type="project" value="TreeGrafter"/>
</dbReference>
<keyword evidence="12 16" id="KW-0443">Lipid metabolism</keyword>
<keyword evidence="11 18" id="KW-1133">Transmembrane helix</keyword>
<dbReference type="RefSeq" id="XP_028864224.1">
    <property type="nucleotide sequence ID" value="XM_029007879.1"/>
</dbReference>
<evidence type="ECO:0000256" key="15">
    <source>
        <dbReference type="ARBA" id="ARBA00023264"/>
    </source>
</evidence>
<sequence>MKQKNVYLYIPNIIGYIRVLLLLAGFVIRQENVLLFAIFYAISQILDSLDGFTARKFNQTSVFGQILDQITDRLSTSLLYLLNASVYDEYITIIGLIMIADIGGHYIHATSCAIEGNKTHKKIEKGNMLLKLYYEKPTVMVICIIAYETFWVSAYILKVADKRQFIYKIGYYMFIFSCPLAAFKTFTNLSQGIHGVKSLVEMDNKRG</sequence>
<evidence type="ECO:0000256" key="13">
    <source>
        <dbReference type="ARBA" id="ARBA00023136"/>
    </source>
</evidence>
<evidence type="ECO:0000313" key="19">
    <source>
        <dbReference type="EMBL" id="SCP03269.1"/>
    </source>
</evidence>
<dbReference type="PANTHER" id="PTHR15362">
    <property type="entry name" value="PHOSPHATIDYLINOSITOL SYNTHASE"/>
    <property type="match status" value="1"/>
</dbReference>
<dbReference type="KEGG" id="pmal:PMUG01_14032300"/>
<dbReference type="PIRSF" id="PIRSF000848">
    <property type="entry name" value="CDP_diag_ino_3_P"/>
    <property type="match status" value="1"/>
</dbReference>
<evidence type="ECO:0000256" key="5">
    <source>
        <dbReference type="ARBA" id="ARBA00013212"/>
    </source>
</evidence>
<dbReference type="EMBL" id="LT594635">
    <property type="protein sequence ID" value="SCP03269.1"/>
    <property type="molecule type" value="Genomic_DNA"/>
</dbReference>
<evidence type="ECO:0000256" key="11">
    <source>
        <dbReference type="ARBA" id="ARBA00022989"/>
    </source>
</evidence>
<dbReference type="OrthoDB" id="10251079at2759"/>
<dbReference type="InterPro" id="IPR048254">
    <property type="entry name" value="CDP_ALCOHOL_P_TRANSF_CS"/>
</dbReference>
<feature type="transmembrane region" description="Helical" evidence="18">
    <location>
        <begin position="34"/>
        <end position="52"/>
    </location>
</feature>
<dbReference type="AlphaFoldDB" id="A0A1D3TE92"/>
<comment type="similarity">
    <text evidence="4 16 17">Belongs to the CDP-alcohol phosphatidyltransferase class-I family.</text>
</comment>
<keyword evidence="13 16" id="KW-0472">Membrane</keyword>
<evidence type="ECO:0000256" key="9">
    <source>
        <dbReference type="ARBA" id="ARBA00022723"/>
    </source>
</evidence>
<evidence type="ECO:0000256" key="18">
    <source>
        <dbReference type="SAM" id="Phobius"/>
    </source>
</evidence>
<dbReference type="GO" id="GO:0016020">
    <property type="term" value="C:membrane"/>
    <property type="evidence" value="ECO:0007669"/>
    <property type="project" value="UniProtKB-SubCell"/>
</dbReference>
<keyword evidence="15 16" id="KW-1208">Phospholipid metabolism</keyword>
<evidence type="ECO:0000256" key="14">
    <source>
        <dbReference type="ARBA" id="ARBA00023209"/>
    </source>
</evidence>
<feature type="transmembrane region" description="Helical" evidence="18">
    <location>
        <begin position="7"/>
        <end position="28"/>
    </location>
</feature>
<organism evidence="19 20">
    <name type="scientific">Plasmodium malariae</name>
    <dbReference type="NCBI Taxonomy" id="5858"/>
    <lineage>
        <taxon>Eukaryota</taxon>
        <taxon>Sar</taxon>
        <taxon>Alveolata</taxon>
        <taxon>Apicomplexa</taxon>
        <taxon>Aconoidasida</taxon>
        <taxon>Haemosporida</taxon>
        <taxon>Plasmodiidae</taxon>
        <taxon>Plasmodium</taxon>
        <taxon>Plasmodium (Plasmodium)</taxon>
    </lineage>
</organism>
<keyword evidence="10" id="KW-0460">Magnesium</keyword>
<evidence type="ECO:0000313" key="20">
    <source>
        <dbReference type="Proteomes" id="UP000219813"/>
    </source>
</evidence>
<reference evidence="19 20" key="1">
    <citation type="submission" date="2016-06" db="EMBL/GenBank/DDBJ databases">
        <authorList>
            <consortium name="Pathogen Informatics"/>
        </authorList>
    </citation>
    <scope>NUCLEOTIDE SEQUENCE [LARGE SCALE GENOMIC DNA]</scope>
</reference>
<comment type="cofactor">
    <cofactor evidence="1">
        <name>Mn(2+)</name>
        <dbReference type="ChEBI" id="CHEBI:29035"/>
    </cofactor>
</comment>
<dbReference type="PROSITE" id="PS00379">
    <property type="entry name" value="CDP_ALCOHOL_P_TRANSF"/>
    <property type="match status" value="1"/>
</dbReference>
<gene>
    <name evidence="19" type="primary">PmUG01_14032300</name>
    <name evidence="19" type="ORF">PMUG01_14032300</name>
</gene>
<comment type="catalytic activity">
    <reaction evidence="16">
        <text>a CDP-1,2-diacyl-sn-glycerol + myo-inositol = a 1,2-diacyl-sn-glycero-3-phospho-(1D-myo-inositol) + CMP + H(+)</text>
        <dbReference type="Rhea" id="RHEA:11580"/>
        <dbReference type="ChEBI" id="CHEBI:15378"/>
        <dbReference type="ChEBI" id="CHEBI:17268"/>
        <dbReference type="ChEBI" id="CHEBI:57880"/>
        <dbReference type="ChEBI" id="CHEBI:58332"/>
        <dbReference type="ChEBI" id="CHEBI:60377"/>
        <dbReference type="EC" id="2.7.8.11"/>
    </reaction>
</comment>
<name>A0A1D3TE92_PLAMA</name>
<keyword evidence="20" id="KW-1185">Reference proteome</keyword>
<evidence type="ECO:0000256" key="3">
    <source>
        <dbReference type="ARBA" id="ARBA00004141"/>
    </source>
</evidence>
<evidence type="ECO:0000256" key="4">
    <source>
        <dbReference type="ARBA" id="ARBA00010441"/>
    </source>
</evidence>
<dbReference type="VEuPathDB" id="PlasmoDB:PmUG01_14032300"/>
<dbReference type="GO" id="GO:0046872">
    <property type="term" value="F:metal ion binding"/>
    <property type="evidence" value="ECO:0007669"/>
    <property type="project" value="UniProtKB-KW"/>
</dbReference>
<dbReference type="InterPro" id="IPR000462">
    <property type="entry name" value="CDP-OH_P_trans"/>
</dbReference>
<comment type="cofactor">
    <cofactor evidence="2">
        <name>Mg(2+)</name>
        <dbReference type="ChEBI" id="CHEBI:18420"/>
    </cofactor>
</comment>
<accession>A0A1D3TE92</accession>
<keyword evidence="9" id="KW-0479">Metal-binding</keyword>
<evidence type="ECO:0000256" key="16">
    <source>
        <dbReference type="PIRNR" id="PIRNR000848"/>
    </source>
</evidence>
<keyword evidence="14 16" id="KW-0594">Phospholipid biosynthesis</keyword>
<feature type="transmembrane region" description="Helical" evidence="18">
    <location>
        <begin position="138"/>
        <end position="157"/>
    </location>
</feature>